<gene>
    <name evidence="3" type="ORF">EFL95_17430</name>
</gene>
<dbReference type="SMART" id="SM00710">
    <property type="entry name" value="PbH1"/>
    <property type="match status" value="5"/>
</dbReference>
<proteinExistence type="predicted"/>
<dbReference type="EMBL" id="RJSG01000003">
    <property type="protein sequence ID" value="RNL77774.1"/>
    <property type="molecule type" value="Genomic_DNA"/>
</dbReference>
<dbReference type="InterPro" id="IPR006626">
    <property type="entry name" value="PbH1"/>
</dbReference>
<sequence length="447" mass="46153">MGGIGMLVFPGAQQAGAAGDDGTVSVRVVREINANGIWDHTAPILEPGLPGAVVTVTDPQGHTQSGPTDDQGQLTLDPSTSSLTGGKYRVSVSNPDPAVFSPAFAAASPTAGQTSLSPSVDFVDVSGGKPASITTGFWNPSDYTQDNPRIISAHQRDAVYGVGAGSVYTDIYAFNRQHGTIANSYASGSADSGFYVGQCLHCDIVVTDNVAEYNAVGYESANSTGVSVVRNRFSRNRVGLTMSSDYQEAFAPQRKAIVAGNVVSDNNEAQTPEQADGGFGIGIGLGGSTGVEVLKNRIEGNRSAGLLVSPAEDLAAKDNTAKGNVYAGNGTDLAFWSSAQSGGTQANCLERPAGATTYPRPWRAVLGCESGRGPLNDAEDIAPFRTVPGPAGIAFLDVAPPGLLPTMPGDPASVPYRRAQAPDPIDIGSLTVPPRTWLAEAARRSAR</sequence>
<evidence type="ECO:0000256" key="1">
    <source>
        <dbReference type="SAM" id="MobiDB-lite"/>
    </source>
</evidence>
<comment type="caution">
    <text evidence="3">The sequence shown here is derived from an EMBL/GenBank/DDBJ whole genome shotgun (WGS) entry which is preliminary data.</text>
</comment>
<dbReference type="Gene3D" id="2.160.20.10">
    <property type="entry name" value="Single-stranded right-handed beta-helix, Pectin lyase-like"/>
    <property type="match status" value="1"/>
</dbReference>
<dbReference type="Gene3D" id="2.60.40.10">
    <property type="entry name" value="Immunoglobulins"/>
    <property type="match status" value="1"/>
</dbReference>
<evidence type="ECO:0000313" key="4">
    <source>
        <dbReference type="Proteomes" id="UP000277094"/>
    </source>
</evidence>
<feature type="compositionally biased region" description="Polar residues" evidence="1">
    <location>
        <begin position="57"/>
        <end position="75"/>
    </location>
</feature>
<accession>A0A3N0DQ56</accession>
<keyword evidence="4" id="KW-1185">Reference proteome</keyword>
<dbReference type="Pfam" id="PF13229">
    <property type="entry name" value="Beta_helix"/>
    <property type="match status" value="1"/>
</dbReference>
<feature type="region of interest" description="Disordered" evidence="1">
    <location>
        <begin position="49"/>
        <end position="75"/>
    </location>
</feature>
<organism evidence="3 4">
    <name type="scientific">Nocardioides marmorisolisilvae</name>
    <dbReference type="NCBI Taxonomy" id="1542737"/>
    <lineage>
        <taxon>Bacteria</taxon>
        <taxon>Bacillati</taxon>
        <taxon>Actinomycetota</taxon>
        <taxon>Actinomycetes</taxon>
        <taxon>Propionibacteriales</taxon>
        <taxon>Nocardioidaceae</taxon>
        <taxon>Nocardioides</taxon>
    </lineage>
</organism>
<reference evidence="3 4" key="1">
    <citation type="submission" date="2018-11" db="EMBL/GenBank/DDBJ databases">
        <authorList>
            <person name="Li F."/>
        </authorList>
    </citation>
    <scope>NUCLEOTIDE SEQUENCE [LARGE SCALE GENOMIC DNA]</scope>
    <source>
        <strain evidence="3 4">KIS18-7</strain>
    </source>
</reference>
<feature type="domain" description="Right handed beta helix" evidence="2">
    <location>
        <begin position="168"/>
        <end position="309"/>
    </location>
</feature>
<dbReference type="Proteomes" id="UP000277094">
    <property type="component" value="Unassembled WGS sequence"/>
</dbReference>
<dbReference type="InterPro" id="IPR039448">
    <property type="entry name" value="Beta_helix"/>
</dbReference>
<dbReference type="InterPro" id="IPR013783">
    <property type="entry name" value="Ig-like_fold"/>
</dbReference>
<dbReference type="AlphaFoldDB" id="A0A3N0DQ56"/>
<dbReference type="InterPro" id="IPR012334">
    <property type="entry name" value="Pectin_lyas_fold"/>
</dbReference>
<dbReference type="InterPro" id="IPR011050">
    <property type="entry name" value="Pectin_lyase_fold/virulence"/>
</dbReference>
<dbReference type="SUPFAM" id="SSF51126">
    <property type="entry name" value="Pectin lyase-like"/>
    <property type="match status" value="1"/>
</dbReference>
<name>A0A3N0DQ56_9ACTN</name>
<evidence type="ECO:0000313" key="3">
    <source>
        <dbReference type="EMBL" id="RNL77774.1"/>
    </source>
</evidence>
<protein>
    <recommendedName>
        <fullName evidence="2">Right handed beta helix domain-containing protein</fullName>
    </recommendedName>
</protein>
<evidence type="ECO:0000259" key="2">
    <source>
        <dbReference type="Pfam" id="PF13229"/>
    </source>
</evidence>
<dbReference type="GO" id="GO:0005975">
    <property type="term" value="P:carbohydrate metabolic process"/>
    <property type="evidence" value="ECO:0007669"/>
    <property type="project" value="UniProtKB-ARBA"/>
</dbReference>